<dbReference type="Gene3D" id="1.10.10.10">
    <property type="entry name" value="Winged helix-like DNA-binding domain superfamily/Winged helix DNA-binding domain"/>
    <property type="match status" value="1"/>
</dbReference>
<reference evidence="7" key="1">
    <citation type="submission" date="2016-12" db="EMBL/GenBank/DDBJ databases">
        <authorList>
            <person name="Brunel B."/>
        </authorList>
    </citation>
    <scope>NUCLEOTIDE SEQUENCE [LARGE SCALE GENOMIC DNA]</scope>
</reference>
<dbReference type="PANTHER" id="PTHR30346">
    <property type="entry name" value="TRANSCRIPTIONAL DUAL REGULATOR HCAR-RELATED"/>
    <property type="match status" value="1"/>
</dbReference>
<name>A0A2P9AAF7_9HYPH</name>
<keyword evidence="3" id="KW-0238">DNA-binding</keyword>
<keyword evidence="2" id="KW-0805">Transcription regulation</keyword>
<comment type="similarity">
    <text evidence="1">Belongs to the LysR transcriptional regulatory family.</text>
</comment>
<keyword evidence="4" id="KW-0804">Transcription</keyword>
<dbReference type="InterPro" id="IPR000847">
    <property type="entry name" value="LysR_HTH_N"/>
</dbReference>
<dbReference type="SUPFAM" id="SSF46785">
    <property type="entry name" value="Winged helix' DNA-binding domain"/>
    <property type="match status" value="1"/>
</dbReference>
<dbReference type="SUPFAM" id="SSF53850">
    <property type="entry name" value="Periplasmic binding protein-like II"/>
    <property type="match status" value="1"/>
</dbReference>
<dbReference type="RefSeq" id="WP_244602592.1">
    <property type="nucleotide sequence ID" value="NZ_FUIG01000013.1"/>
</dbReference>
<dbReference type="AlphaFoldDB" id="A0A2P9AAF7"/>
<sequence>MPNYHRDDADETSARGRFMEMHEIRYFLAASETLNFHRAADLVHVGQPALTRAIQKLEAELGGHLFHREKTRVRLTDFGCLMRTHLDEVFRRSETAKSTARSFLSLETASLTLGVMCTIGPLRFIGFLNAFRERYPGIEVTVIEGPASHLTDLLMEGKLDVALLARPEPFGHGLKADPVYRERFGLAFSTGHPFEMRNTLHLTDVRGEAYLERINCEYGDHIDGLCRNIGFDIRSAFRSEREDWILAMIAAGMGVCFIAEYSASHPGVCHRPVVDPEIIREVSLVSVADRLPSPVVSAFAKAVKEHDWQTAQ</sequence>
<dbReference type="GO" id="GO:0003677">
    <property type="term" value="F:DNA binding"/>
    <property type="evidence" value="ECO:0007669"/>
    <property type="project" value="UniProtKB-KW"/>
</dbReference>
<protein>
    <submittedName>
        <fullName evidence="6">LysR family transcriptional regulator</fullName>
    </submittedName>
</protein>
<evidence type="ECO:0000256" key="4">
    <source>
        <dbReference type="ARBA" id="ARBA00023163"/>
    </source>
</evidence>
<dbReference type="Pfam" id="PF00126">
    <property type="entry name" value="HTH_1"/>
    <property type="match status" value="1"/>
</dbReference>
<dbReference type="GO" id="GO:0032993">
    <property type="term" value="C:protein-DNA complex"/>
    <property type="evidence" value="ECO:0007669"/>
    <property type="project" value="TreeGrafter"/>
</dbReference>
<accession>A0A2P9AAF7</accession>
<dbReference type="Gene3D" id="3.40.190.290">
    <property type="match status" value="1"/>
</dbReference>
<evidence type="ECO:0000313" key="6">
    <source>
        <dbReference type="EMBL" id="SJM28118.1"/>
    </source>
</evidence>
<dbReference type="Pfam" id="PF03466">
    <property type="entry name" value="LysR_substrate"/>
    <property type="match status" value="1"/>
</dbReference>
<dbReference type="Proteomes" id="UP000245698">
    <property type="component" value="Unassembled WGS sequence"/>
</dbReference>
<dbReference type="CDD" id="cd05466">
    <property type="entry name" value="PBP2_LTTR_substrate"/>
    <property type="match status" value="1"/>
</dbReference>
<gene>
    <name evidence="6" type="ORF">BQ8482_110048</name>
</gene>
<evidence type="ECO:0000313" key="7">
    <source>
        <dbReference type="Proteomes" id="UP000245698"/>
    </source>
</evidence>
<evidence type="ECO:0000256" key="3">
    <source>
        <dbReference type="ARBA" id="ARBA00023125"/>
    </source>
</evidence>
<dbReference type="GO" id="GO:0003700">
    <property type="term" value="F:DNA-binding transcription factor activity"/>
    <property type="evidence" value="ECO:0007669"/>
    <property type="project" value="InterPro"/>
</dbReference>
<evidence type="ECO:0000256" key="1">
    <source>
        <dbReference type="ARBA" id="ARBA00009437"/>
    </source>
</evidence>
<evidence type="ECO:0000256" key="2">
    <source>
        <dbReference type="ARBA" id="ARBA00023015"/>
    </source>
</evidence>
<dbReference type="InterPro" id="IPR005119">
    <property type="entry name" value="LysR_subst-bd"/>
</dbReference>
<keyword evidence="7" id="KW-1185">Reference proteome</keyword>
<organism evidence="6 7">
    <name type="scientific">Mesorhizobium delmotii</name>
    <dbReference type="NCBI Taxonomy" id="1631247"/>
    <lineage>
        <taxon>Bacteria</taxon>
        <taxon>Pseudomonadati</taxon>
        <taxon>Pseudomonadota</taxon>
        <taxon>Alphaproteobacteria</taxon>
        <taxon>Hyphomicrobiales</taxon>
        <taxon>Phyllobacteriaceae</taxon>
        <taxon>Mesorhizobium</taxon>
    </lineage>
</organism>
<dbReference type="InterPro" id="IPR036390">
    <property type="entry name" value="WH_DNA-bd_sf"/>
</dbReference>
<dbReference type="EMBL" id="FUIG01000013">
    <property type="protein sequence ID" value="SJM28118.1"/>
    <property type="molecule type" value="Genomic_DNA"/>
</dbReference>
<evidence type="ECO:0000259" key="5">
    <source>
        <dbReference type="PROSITE" id="PS50931"/>
    </source>
</evidence>
<proteinExistence type="inferred from homology"/>
<dbReference type="InterPro" id="IPR036388">
    <property type="entry name" value="WH-like_DNA-bd_sf"/>
</dbReference>
<dbReference type="PRINTS" id="PR00039">
    <property type="entry name" value="HTHLYSR"/>
</dbReference>
<feature type="domain" description="HTH lysR-type" evidence="5">
    <location>
        <begin position="19"/>
        <end position="76"/>
    </location>
</feature>
<dbReference type="PROSITE" id="PS50931">
    <property type="entry name" value="HTH_LYSR"/>
    <property type="match status" value="1"/>
</dbReference>
<dbReference type="PANTHER" id="PTHR30346:SF28">
    <property type="entry name" value="HTH-TYPE TRANSCRIPTIONAL REGULATOR CYNR"/>
    <property type="match status" value="1"/>
</dbReference>